<name>A0A2H4P7X1_9CAUD</name>
<proteinExistence type="predicted"/>
<gene>
    <name evidence="1" type="ORF">CNR37_00062</name>
</gene>
<dbReference type="Gene3D" id="3.30.65.10">
    <property type="entry name" value="Bacterial Topoisomerase I, domain 1"/>
    <property type="match status" value="1"/>
</dbReference>
<accession>A0A2H4P7X1</accession>
<sequence>MELPSNDWFAKDFVRLRDRWIAEHGYQVLCEDAGRAGVDGIEFPEVVEPKYRCKLCQAPMVARKGPFGEFLACPKGTKEVKHPTQKMPADYHMVATVSRIERFHPAYYQEPLSLRVEREMIAMGGGLLTDTERFCLGPMTANATDYHGGSACDEEPEEYYQ</sequence>
<dbReference type="Proteomes" id="UP000241096">
    <property type="component" value="Segment"/>
</dbReference>
<dbReference type="EMBL" id="MG018930">
    <property type="protein sequence ID" value="ATW58269.1"/>
    <property type="molecule type" value="Genomic_DNA"/>
</dbReference>
<evidence type="ECO:0000313" key="1">
    <source>
        <dbReference type="EMBL" id="ATW58269.1"/>
    </source>
</evidence>
<reference evidence="1 2" key="1">
    <citation type="submission" date="2017-09" db="EMBL/GenBank/DDBJ databases">
        <authorList>
            <person name="Ehlers B."/>
            <person name="Leendertz F.H."/>
        </authorList>
    </citation>
    <scope>NUCLEOTIDE SEQUENCE [LARGE SCALE GENOMIC DNA]</scope>
</reference>
<keyword evidence="2" id="KW-1185">Reference proteome</keyword>
<dbReference type="SUPFAM" id="SSF57783">
    <property type="entry name" value="Zinc beta-ribbon"/>
    <property type="match status" value="1"/>
</dbReference>
<organism evidence="1 2">
    <name type="scientific">Pseudomonas phage ventosus</name>
    <dbReference type="NCBI Taxonomy" id="2048980"/>
    <lineage>
        <taxon>Viruses</taxon>
        <taxon>Duplodnaviria</taxon>
        <taxon>Heunggongvirae</taxon>
        <taxon>Uroviricota</taxon>
        <taxon>Caudoviricetes</taxon>
        <taxon>Vandenendeviridae</taxon>
        <taxon>Gorskivirinae</taxon>
        <taxon>Ventosusvirus</taxon>
        <taxon>Ventosusvirus ventosus</taxon>
    </lineage>
</organism>
<protein>
    <submittedName>
        <fullName evidence="1">Uncharacterized protein</fullName>
    </submittedName>
</protein>
<evidence type="ECO:0000313" key="2">
    <source>
        <dbReference type="Proteomes" id="UP000241096"/>
    </source>
</evidence>